<evidence type="ECO:0000313" key="1">
    <source>
        <dbReference type="EMBL" id="KAL0492043.1"/>
    </source>
</evidence>
<gene>
    <name evidence="1" type="ORF">AKO1_000741</name>
</gene>
<dbReference type="AlphaFoldDB" id="A0AAW2ZRD1"/>
<comment type="caution">
    <text evidence="1">The sequence shown here is derived from an EMBL/GenBank/DDBJ whole genome shotgun (WGS) entry which is preliminary data.</text>
</comment>
<reference evidence="1 2" key="1">
    <citation type="submission" date="2024-03" db="EMBL/GenBank/DDBJ databases">
        <title>The Acrasis kona genome and developmental transcriptomes reveal deep origins of eukaryotic multicellular pathways.</title>
        <authorList>
            <person name="Sheikh S."/>
            <person name="Fu C.-J."/>
            <person name="Brown M.W."/>
            <person name="Baldauf S.L."/>
        </authorList>
    </citation>
    <scope>NUCLEOTIDE SEQUENCE [LARGE SCALE GENOMIC DNA]</scope>
    <source>
        <strain evidence="1 2">ATCC MYA-3509</strain>
    </source>
</reference>
<keyword evidence="2" id="KW-1185">Reference proteome</keyword>
<sequence>MVASIEAHIESAKTECDTVIAPFYIVLHCNYPACLPKQIENDLTVLLGLKEHLHCYWDSSKFLYNIPSEHDNKLWFEIIKNTIQNNSNEIINIIRKLLQYRISQKTNISVTTDNKVETLKDDGERLNKILNFVNN</sequence>
<dbReference type="EMBL" id="JAOPGA020001926">
    <property type="protein sequence ID" value="KAL0492043.1"/>
    <property type="molecule type" value="Genomic_DNA"/>
</dbReference>
<dbReference type="Proteomes" id="UP001431209">
    <property type="component" value="Unassembled WGS sequence"/>
</dbReference>
<accession>A0AAW2ZRD1</accession>
<name>A0AAW2ZRD1_9EUKA</name>
<evidence type="ECO:0000313" key="2">
    <source>
        <dbReference type="Proteomes" id="UP001431209"/>
    </source>
</evidence>
<protein>
    <submittedName>
        <fullName evidence="1">Uncharacterized protein</fullName>
    </submittedName>
</protein>
<feature type="non-terminal residue" evidence="1">
    <location>
        <position position="135"/>
    </location>
</feature>
<proteinExistence type="predicted"/>
<organism evidence="1 2">
    <name type="scientific">Acrasis kona</name>
    <dbReference type="NCBI Taxonomy" id="1008807"/>
    <lineage>
        <taxon>Eukaryota</taxon>
        <taxon>Discoba</taxon>
        <taxon>Heterolobosea</taxon>
        <taxon>Tetramitia</taxon>
        <taxon>Eutetramitia</taxon>
        <taxon>Acrasidae</taxon>
        <taxon>Acrasis</taxon>
    </lineage>
</organism>